<feature type="transmembrane region" description="Helical" evidence="7">
    <location>
        <begin position="99"/>
        <end position="117"/>
    </location>
</feature>
<accession>A0A0F9ICW4</accession>
<dbReference type="GO" id="GO:0005886">
    <property type="term" value="C:plasma membrane"/>
    <property type="evidence" value="ECO:0007669"/>
    <property type="project" value="UniProtKB-SubCell"/>
</dbReference>
<feature type="transmembrane region" description="Helical" evidence="7">
    <location>
        <begin position="137"/>
        <end position="158"/>
    </location>
</feature>
<protein>
    <recommendedName>
        <fullName evidence="9">Polysulfide reductase</fullName>
    </recommendedName>
</protein>
<feature type="transmembrane region" description="Helical" evidence="7">
    <location>
        <begin position="283"/>
        <end position="304"/>
    </location>
</feature>
<feature type="transmembrane region" description="Helical" evidence="7">
    <location>
        <begin position="238"/>
        <end position="262"/>
    </location>
</feature>
<evidence type="ECO:0000256" key="5">
    <source>
        <dbReference type="ARBA" id="ARBA00022989"/>
    </source>
</evidence>
<sequence>MSNSQTKPVDPVLLAPILHTGPGYWFLIGALSAVVAWGLYAWVHQLLEGLGVTGMNRPIYWGLYISNFVFFIGISHAGTLISAILRLAGAEWRRPITRAAEAITVFALIIASTQILADMGRPDRLLNLLFSGRFQSPLLWDVMAVGMYFLGSIVYLYLPLIPDLAILRDQLPATTSAWRRWLYRVLALGWHGGFEQRRRLDKAIGIMAILIIPLAVSVHTVVSWIFGMTLQPMWHSTIFGPYFVAGAIFSGIAALLIVMIGFRKAYHLEAYLKPIHFSHLGTLLLIMSLLWFYFTFCEFLTAIYGNEPHEMRVVLYKLTGEYAPFFWTMVVTNFLIPVAML</sequence>
<gene>
    <name evidence="8" type="ORF">LCGC14_1595030</name>
</gene>
<dbReference type="Pfam" id="PF03916">
    <property type="entry name" value="NrfD"/>
    <property type="match status" value="1"/>
</dbReference>
<keyword evidence="6 7" id="KW-0472">Membrane</keyword>
<comment type="similarity">
    <text evidence="2">Belongs to the NrfD family.</text>
</comment>
<proteinExistence type="inferred from homology"/>
<keyword evidence="4 7" id="KW-0812">Transmembrane</keyword>
<feature type="transmembrane region" description="Helical" evidence="7">
    <location>
        <begin position="24"/>
        <end position="43"/>
    </location>
</feature>
<keyword evidence="3" id="KW-1003">Cell membrane</keyword>
<dbReference type="InterPro" id="IPR005614">
    <property type="entry name" value="NrfD-like"/>
</dbReference>
<comment type="caution">
    <text evidence="8">The sequence shown here is derived from an EMBL/GenBank/DDBJ whole genome shotgun (WGS) entry which is preliminary data.</text>
</comment>
<organism evidence="8">
    <name type="scientific">marine sediment metagenome</name>
    <dbReference type="NCBI Taxonomy" id="412755"/>
    <lineage>
        <taxon>unclassified sequences</taxon>
        <taxon>metagenomes</taxon>
        <taxon>ecological metagenomes</taxon>
    </lineage>
</organism>
<dbReference type="Gene3D" id="1.20.1630.10">
    <property type="entry name" value="Formate dehydrogenase/DMSO reductase domain"/>
    <property type="match status" value="1"/>
</dbReference>
<dbReference type="PANTHER" id="PTHR43044:SF2">
    <property type="entry name" value="POLYSULPHIDE REDUCTASE NRFD"/>
    <property type="match status" value="1"/>
</dbReference>
<evidence type="ECO:0008006" key="9">
    <source>
        <dbReference type="Google" id="ProtNLM"/>
    </source>
</evidence>
<feature type="transmembrane region" description="Helical" evidence="7">
    <location>
        <begin position="204"/>
        <end position="226"/>
    </location>
</feature>
<feature type="transmembrane region" description="Helical" evidence="7">
    <location>
        <begin position="63"/>
        <end position="87"/>
    </location>
</feature>
<evidence type="ECO:0000313" key="8">
    <source>
        <dbReference type="EMBL" id="KKM25431.1"/>
    </source>
</evidence>
<evidence type="ECO:0000256" key="7">
    <source>
        <dbReference type="SAM" id="Phobius"/>
    </source>
</evidence>
<dbReference type="AlphaFoldDB" id="A0A0F9ICW4"/>
<evidence type="ECO:0000256" key="3">
    <source>
        <dbReference type="ARBA" id="ARBA00022475"/>
    </source>
</evidence>
<feature type="transmembrane region" description="Helical" evidence="7">
    <location>
        <begin position="324"/>
        <end position="340"/>
    </location>
</feature>
<evidence type="ECO:0000256" key="6">
    <source>
        <dbReference type="ARBA" id="ARBA00023136"/>
    </source>
</evidence>
<evidence type="ECO:0000256" key="2">
    <source>
        <dbReference type="ARBA" id="ARBA00008929"/>
    </source>
</evidence>
<evidence type="ECO:0000256" key="4">
    <source>
        <dbReference type="ARBA" id="ARBA00022692"/>
    </source>
</evidence>
<name>A0A0F9ICW4_9ZZZZ</name>
<dbReference type="EMBL" id="LAZR01012720">
    <property type="protein sequence ID" value="KKM25431.1"/>
    <property type="molecule type" value="Genomic_DNA"/>
</dbReference>
<keyword evidence="5 7" id="KW-1133">Transmembrane helix</keyword>
<dbReference type="PANTHER" id="PTHR43044">
    <property type="match status" value="1"/>
</dbReference>
<comment type="subcellular location">
    <subcellularLocation>
        <location evidence="1">Cell membrane</location>
        <topology evidence="1">Multi-pass membrane protein</topology>
    </subcellularLocation>
</comment>
<reference evidence="8" key="1">
    <citation type="journal article" date="2015" name="Nature">
        <title>Complex archaea that bridge the gap between prokaryotes and eukaryotes.</title>
        <authorList>
            <person name="Spang A."/>
            <person name="Saw J.H."/>
            <person name="Jorgensen S.L."/>
            <person name="Zaremba-Niedzwiedzka K."/>
            <person name="Martijn J."/>
            <person name="Lind A.E."/>
            <person name="van Eijk R."/>
            <person name="Schleper C."/>
            <person name="Guy L."/>
            <person name="Ettema T.J."/>
        </authorList>
    </citation>
    <scope>NUCLEOTIDE SEQUENCE</scope>
</reference>
<evidence type="ECO:0000256" key="1">
    <source>
        <dbReference type="ARBA" id="ARBA00004651"/>
    </source>
</evidence>
<feature type="non-terminal residue" evidence="8">
    <location>
        <position position="341"/>
    </location>
</feature>